<keyword evidence="11 17" id="KW-0863">Zinc-finger</keyword>
<evidence type="ECO:0000313" key="20">
    <source>
        <dbReference type="EMBL" id="ANJ70957.1"/>
    </source>
</evidence>
<protein>
    <recommendedName>
        <fullName evidence="4 17">Transcriptional activator protein</fullName>
        <shortName evidence="17">TrAP</shortName>
    </recommendedName>
</protein>
<evidence type="ECO:0000313" key="19">
    <source>
        <dbReference type="EMBL" id="ANJ70951.1"/>
    </source>
</evidence>
<keyword evidence="12 17" id="KW-0862">Zinc</keyword>
<comment type="subcellular location">
    <subcellularLocation>
        <location evidence="2 17">Host cytoplasm</location>
    </subcellularLocation>
    <subcellularLocation>
        <location evidence="1 17">Host nucleus</location>
    </subcellularLocation>
</comment>
<reference evidence="21 22" key="1">
    <citation type="journal article" date="2016" name="Arch. Virol.">
        <title>Complete genome sequence of a new bipartite begomovirus infecting cotton in the Republic of Benin in West Africa.</title>
        <authorList>
            <person name="Leke W.N."/>
            <person name="Khatabi B."/>
            <person name="Mignouna D.B."/>
            <person name="Brown J.K."/>
            <person name="Fondong V.N."/>
        </authorList>
    </citation>
    <scope>NUCLEOTIDE SEQUENCE [LARGE SCALE GENOMIC DNA]</scope>
    <source>
        <strain evidence="18">Benin-Gossypium raimondii-55-14</strain>
        <strain evidence="19">BN-Gos-San1-14</strain>
        <strain evidence="20">BN-Gos-San2-14</strain>
    </source>
</reference>
<dbReference type="GO" id="GO:0042025">
    <property type="term" value="C:host cell nucleus"/>
    <property type="evidence" value="ECO:0007669"/>
    <property type="project" value="UniProtKB-SubCell"/>
</dbReference>
<evidence type="ECO:0000256" key="9">
    <source>
        <dbReference type="ARBA" id="ARBA00022632"/>
    </source>
</evidence>
<dbReference type="OrthoDB" id="11041at10239"/>
<evidence type="ECO:0000256" key="12">
    <source>
        <dbReference type="ARBA" id="ARBA00022833"/>
    </source>
</evidence>
<evidence type="ECO:0000313" key="18">
    <source>
        <dbReference type="EMBL" id="ALO02632.1"/>
    </source>
</evidence>
<dbReference type="KEGG" id="vg:27986400"/>
<dbReference type="PRINTS" id="PR00230">
    <property type="entry name" value="GEMCOATAL2"/>
</dbReference>
<keyword evidence="14 17" id="KW-0010">Activator</keyword>
<evidence type="ECO:0000256" key="7">
    <source>
        <dbReference type="ARBA" id="ARBA00022562"/>
    </source>
</evidence>
<dbReference type="GO" id="GO:0019028">
    <property type="term" value="C:viral capsid"/>
    <property type="evidence" value="ECO:0007669"/>
    <property type="project" value="InterPro"/>
</dbReference>
<evidence type="ECO:0000256" key="14">
    <source>
        <dbReference type="ARBA" id="ARBA00023159"/>
    </source>
</evidence>
<dbReference type="GeneID" id="27986400"/>
<dbReference type="Proteomes" id="UP000201419">
    <property type="component" value="Genome"/>
</dbReference>
<keyword evidence="8 17" id="KW-0945">Host-virus interaction</keyword>
<evidence type="ECO:0000256" key="2">
    <source>
        <dbReference type="ARBA" id="ARBA00004192"/>
    </source>
</evidence>
<keyword evidence="16" id="KW-0899">Viral immunoevasion</keyword>
<evidence type="ECO:0000256" key="3">
    <source>
        <dbReference type="ARBA" id="ARBA00007672"/>
    </source>
</evidence>
<keyword evidence="13 17" id="KW-0238">DNA-binding</keyword>
<evidence type="ECO:0000313" key="21">
    <source>
        <dbReference type="Proteomes" id="UP000201419"/>
    </source>
</evidence>
<keyword evidence="7 17" id="KW-1048">Host nucleus</keyword>
<dbReference type="RefSeq" id="YP_009256562.1">
    <property type="nucleotide sequence ID" value="NC_030310.1"/>
</dbReference>
<comment type="similarity">
    <text evidence="3 17">Belongs to the geminiviridae transcriptional activator protein family.</text>
</comment>
<evidence type="ECO:0000256" key="6">
    <source>
        <dbReference type="ARBA" id="ARBA00022553"/>
    </source>
</evidence>
<dbReference type="GO" id="GO:0003677">
    <property type="term" value="F:DNA binding"/>
    <property type="evidence" value="ECO:0007669"/>
    <property type="project" value="UniProtKB-KW"/>
</dbReference>
<sequence>MQNSSPSGSHCTTVPIKVRHRLAKKKVVRRRRVDLSCGCSFYRHIDCNNHGFTHRGIHHCASSLEWRVYMGGAKSPLFHDNKSPGKPVQQSVSHNIDPNPVQPPVAEGFGDSQVFSELQGLDEFTTSDWAFLEGI</sequence>
<dbReference type="EMBL" id="KT454834">
    <property type="protein sequence ID" value="ALO02632.1"/>
    <property type="molecule type" value="Genomic_DNA"/>
</dbReference>
<dbReference type="EMBL" id="KU683747">
    <property type="protein sequence ID" value="ANJ70951.1"/>
    <property type="molecule type" value="Genomic_DNA"/>
</dbReference>
<evidence type="ECO:0000256" key="8">
    <source>
        <dbReference type="ARBA" id="ARBA00022581"/>
    </source>
</evidence>
<dbReference type="GO" id="GO:0052170">
    <property type="term" value="P:symbiont-mediated suppression of host innate immune response"/>
    <property type="evidence" value="ECO:0007669"/>
    <property type="project" value="UniProtKB-KW"/>
</dbReference>
<evidence type="ECO:0000256" key="1">
    <source>
        <dbReference type="ARBA" id="ARBA00004147"/>
    </source>
</evidence>
<dbReference type="GO" id="GO:0005198">
    <property type="term" value="F:structural molecule activity"/>
    <property type="evidence" value="ECO:0007669"/>
    <property type="project" value="InterPro"/>
</dbReference>
<proteinExistence type="inferred from homology"/>
<evidence type="ECO:0000256" key="17">
    <source>
        <dbReference type="RuleBase" id="RU363028"/>
    </source>
</evidence>
<dbReference type="EMBL" id="KU683748">
    <property type="protein sequence ID" value="ANJ70957.1"/>
    <property type="molecule type" value="Genomic_DNA"/>
</dbReference>
<dbReference type="GO" id="GO:0030430">
    <property type="term" value="C:host cell cytoplasm"/>
    <property type="evidence" value="ECO:0007669"/>
    <property type="project" value="UniProtKB-SubCell"/>
</dbReference>
<dbReference type="RefSeq" id="YP_010839292.1">
    <property type="nucleotide sequence ID" value="NC_077719.1"/>
</dbReference>
<evidence type="ECO:0000256" key="5">
    <source>
        <dbReference type="ARBA" id="ARBA00022463"/>
    </source>
</evidence>
<evidence type="ECO:0000256" key="4">
    <source>
        <dbReference type="ARBA" id="ARBA00014388"/>
    </source>
</evidence>
<comment type="subunit">
    <text evidence="17">Monomer. Homodimer. Homooligomer. Self-interaction correlates with nuclear localization and efficient activation of transcription.</text>
</comment>
<evidence type="ECO:0000256" key="10">
    <source>
        <dbReference type="ARBA" id="ARBA00022723"/>
    </source>
</evidence>
<dbReference type="Proteomes" id="UP000240605">
    <property type="component" value="Genome"/>
</dbReference>
<comment type="domain">
    <text evidence="17">The zinc finger and the transactivation region are involved in PTGS suppression.</text>
</comment>
<dbReference type="GeneID" id="80548872"/>
<evidence type="ECO:0000256" key="15">
    <source>
        <dbReference type="ARBA" id="ARBA00023200"/>
    </source>
</evidence>
<dbReference type="Pfam" id="PF01440">
    <property type="entry name" value="Gemini_AL2"/>
    <property type="match status" value="1"/>
</dbReference>
<keyword evidence="22" id="KW-1185">Reference proteome</keyword>
<dbReference type="KEGG" id="vg:80548872"/>
<name>A0A191ZS91_9GEMI</name>
<organism evidence="20 22">
    <name type="scientific">Cotton yellow mosaic virus</name>
    <dbReference type="NCBI Taxonomy" id="79236"/>
    <lineage>
        <taxon>Viruses</taxon>
        <taxon>Monodnaviria</taxon>
        <taxon>Shotokuvirae</taxon>
        <taxon>Cressdnaviricota</taxon>
        <taxon>Repensiviricetes</taxon>
        <taxon>Geplafuvirales</taxon>
        <taxon>Geminiviridae</taxon>
        <taxon>Begomovirus</taxon>
        <taxon>Begomovirus gossypiflavi</taxon>
    </lineage>
</organism>
<dbReference type="GO" id="GO:0008270">
    <property type="term" value="F:zinc ion binding"/>
    <property type="evidence" value="ECO:0007669"/>
    <property type="project" value="UniProtKB-KW"/>
</dbReference>
<keyword evidence="15 17" id="KW-1035">Host cytoplasm</keyword>
<evidence type="ECO:0000256" key="16">
    <source>
        <dbReference type="ARBA" id="ARBA00023280"/>
    </source>
</evidence>
<keyword evidence="6" id="KW-0597">Phosphoprotein</keyword>
<accession>A0A191ZS91</accession>
<keyword evidence="5 17" id="KW-0941">Suppressor of RNA silencing</keyword>
<keyword evidence="10 17" id="KW-0479">Metal-binding</keyword>
<evidence type="ECO:0000256" key="11">
    <source>
        <dbReference type="ARBA" id="ARBA00022771"/>
    </source>
</evidence>
<keyword evidence="9" id="KW-1090">Inhibition of host innate immune response by virus</keyword>
<evidence type="ECO:0000256" key="13">
    <source>
        <dbReference type="ARBA" id="ARBA00023125"/>
    </source>
</evidence>
<dbReference type="InterPro" id="IPR000942">
    <property type="entry name" value="Gemini_AL2"/>
</dbReference>
<evidence type="ECO:0000313" key="22">
    <source>
        <dbReference type="Proteomes" id="UP000240605"/>
    </source>
</evidence>
<comment type="function">
    <text evidence="17">Strong activator of the late viral genes promoters. Acts as a suppressor of RNA-mediated gene silencing, also known as post-transcriptional gene silencing (PTGS), a mechanism of plant viral defense that limits the accumulation of viral RNAs. Also suppresses the host basal defense by interacting with and inhibiting SNF1 kinase, a key regulator of cell metabolism implicated in innate antiviral defense. Determines pathogenicity.</text>
</comment>